<evidence type="ECO:0000256" key="5">
    <source>
        <dbReference type="ARBA" id="ARBA00023480"/>
    </source>
</evidence>
<feature type="compositionally biased region" description="Polar residues" evidence="6">
    <location>
        <begin position="384"/>
        <end position="395"/>
    </location>
</feature>
<feature type="region of interest" description="Disordered" evidence="6">
    <location>
        <begin position="949"/>
        <end position="997"/>
    </location>
</feature>
<dbReference type="GO" id="GO:0005737">
    <property type="term" value="C:cytoplasm"/>
    <property type="evidence" value="ECO:0007669"/>
    <property type="project" value="UniProtKB-SubCell"/>
</dbReference>
<comment type="subcellular location">
    <subcellularLocation>
        <location evidence="2">Cytoplasm</location>
    </subcellularLocation>
    <subcellularLocation>
        <location evidence="1">Nucleus</location>
    </subcellularLocation>
</comment>
<organism evidence="7 8">
    <name type="scientific">Temnothorax longispinosus</name>
    <dbReference type="NCBI Taxonomy" id="300112"/>
    <lineage>
        <taxon>Eukaryota</taxon>
        <taxon>Metazoa</taxon>
        <taxon>Ecdysozoa</taxon>
        <taxon>Arthropoda</taxon>
        <taxon>Hexapoda</taxon>
        <taxon>Insecta</taxon>
        <taxon>Pterygota</taxon>
        <taxon>Neoptera</taxon>
        <taxon>Endopterygota</taxon>
        <taxon>Hymenoptera</taxon>
        <taxon>Apocrita</taxon>
        <taxon>Aculeata</taxon>
        <taxon>Formicoidea</taxon>
        <taxon>Formicidae</taxon>
        <taxon>Myrmicinae</taxon>
        <taxon>Temnothorax</taxon>
    </lineage>
</organism>
<keyword evidence="4" id="KW-0539">Nucleus</keyword>
<evidence type="ECO:0000256" key="4">
    <source>
        <dbReference type="ARBA" id="ARBA00023242"/>
    </source>
</evidence>
<dbReference type="Proteomes" id="UP000310200">
    <property type="component" value="Unassembled WGS sequence"/>
</dbReference>
<keyword evidence="3" id="KW-0963">Cytoplasm</keyword>
<feature type="compositionally biased region" description="Acidic residues" evidence="6">
    <location>
        <begin position="439"/>
        <end position="451"/>
    </location>
</feature>
<proteinExistence type="predicted"/>
<feature type="compositionally biased region" description="Basic and acidic residues" evidence="6">
    <location>
        <begin position="949"/>
        <end position="960"/>
    </location>
</feature>
<feature type="region of interest" description="Disordered" evidence="6">
    <location>
        <begin position="1009"/>
        <end position="1096"/>
    </location>
</feature>
<gene>
    <name evidence="7" type="ORF">DBV15_10199</name>
</gene>
<feature type="compositionally biased region" description="Basic residues" evidence="6">
    <location>
        <begin position="1037"/>
        <end position="1046"/>
    </location>
</feature>
<feature type="compositionally biased region" description="Acidic residues" evidence="6">
    <location>
        <begin position="1010"/>
        <end position="1033"/>
    </location>
</feature>
<evidence type="ECO:0000313" key="7">
    <source>
        <dbReference type="EMBL" id="TGZ52556.1"/>
    </source>
</evidence>
<dbReference type="GO" id="GO:0005634">
    <property type="term" value="C:nucleus"/>
    <property type="evidence" value="ECO:0007669"/>
    <property type="project" value="UniProtKB-SubCell"/>
</dbReference>
<evidence type="ECO:0000256" key="1">
    <source>
        <dbReference type="ARBA" id="ARBA00004123"/>
    </source>
</evidence>
<sequence length="1749" mass="200048">MLGIHPNTLYSILSLEIQQKMKTNHVRLFGNNKSYYDSYLEAVQNGEPVGILLRIAKDIDAAPALLARNILEKYCMRDNANVSKNLVSKLFKDTTLIDDKNLAYEIYLCTLYDDLYGPIADAMGICIGREYEIKLQNCLIQRNVAFRNEEHLRLRGYDKTPDIKLEVPIAVNGYVINWIESKARFGNMDVHQKYMKEQFLSYWNRFGSGLKLKSHTFSIMACIVPPPVVTDLTDAYSSKEDFNGKDHDESDISKNIQKLNDEQAHGQEREENIEKSLGDVVCDMFMPSNEESCYNQEKLENEASNIVVDEIYPSDGINLNESSKKNELQIDDKKSCDTDNNSNTVKKILKRALSLADSDSEETNFYETLNKDSIDEDEYRSGSPEYSQVAEPNNSKNRRRIIDSESEEDTQTSEGNNFSQMVHETISTTAESYRGLIDSESEEEKQNETENDTSVTPEETSESKDAKKKLVKKRKGSIRASKDEAMRQIHSETQRLLRETEVSLPYHRPKQRTLQEFLNRKKISAALPKAPSTAAKLKMSSAIVSRALAEKEKEAELFYKSSDSEDDMQQSMSFVSKDMKKSFITNEREKLPSIDIDHICIQDPERIGTSTQDSQDNEKEIVQEDRLDLNVPRCKVLEKDLCEVDHQAVKLFLTDNSNSGDESDTLLRQITDECNQNLSKLSLPRKLFDTSFENESNDVSEINLNAQKETEETVETVITSLNKEKCTTTEDHTHEISKVHQDDSEVIEAMEISEMSNGINSKEVTETFQSDNDILDNVICSNPNDCIITQDKNNEKEDECSETNNVAIPSHTIISDDQSEIQLNSSTNECEKFDGHVQGLPLPEFADETLLNRKKLSALVSNSKVTLRGSPDRFFCKHANTKKNDNNPEVTVIHLQDTQNGSVPIKEVLPYKVPTSTDNPELNKPGSKLMRLKEDLKLQMTLKRNKEWKQKEMELQAQEKEEWDEEERDYDSDEQDKAELVFESSGSEESELEENDICIKEKKRSKCLFADDEAEVTDNEDSSTEETCIEDDTDHVKHSKQSKSFKYRKEYMDDDVSEVEIDQEEEEEEEDDDDDDGEDEDENEEPFLEEKEESLDANMENRNKSNFKNDSNVDVCKSLGIATDKNDRKTRQLTEELQDDSNITNPSYLRNDNSQLNIVADIGASKAHCEDNDWISENESNMPACQQYAEVATRSQICKTPSTKTSMLDLVSPITQLSILNTTLDSNKKDLSEATQCLVDKHEFFSIESTQCDESSEHIYNRNKTILKKKLFDDIGETIDDEYLMRLCSGKFESTQKIDLGIPSQSNITEVSQLCPSESESCPGNSNVKLVDVKQSKNLKENDKMLQDIRLILDEDSNSVNYGKGINKVNAMDSKLKLRVASSDDEDDEDSFVKSKKRLARRFNLSDSEEESSQFSDEENDDVDNEEAEEQYVDYDSEENEVTVVPVKDIKKVAASFLEEEAELSESDWDSADEDEKDLDKLEFEEADDEHLDEHEVKDQLEKIHMKQMLDEDKREVRYLKELLFEDGDLHTDGSGRERKFKWRNIDKLGSNIEMPQISDENDGWVDVQEDEEEAKWSKLRHERDKFLEERMKSLNNEIEDELCDSQIFKLGLEAVKKIKDNESQKQDTSFDKVEPPENMEPIMPRNITDLLNGPNIGKKSQTIYNVIKRRSLLSRGEESLARIASLAKQGDSASHAASARNFVFPHIGQDTDNTLKKKTRITGEDLNSQIKYPWSARQSLSCNFDAII</sequence>
<feature type="compositionally biased region" description="Acidic residues" evidence="6">
    <location>
        <begin position="1407"/>
        <end position="1440"/>
    </location>
</feature>
<feature type="region of interest" description="Disordered" evidence="6">
    <location>
        <begin position="1403"/>
        <end position="1440"/>
    </location>
</feature>
<dbReference type="InterPro" id="IPR029404">
    <property type="entry name" value="CDIN1"/>
</dbReference>
<evidence type="ECO:0000313" key="8">
    <source>
        <dbReference type="Proteomes" id="UP000310200"/>
    </source>
</evidence>
<feature type="compositionally biased region" description="Acidic residues" evidence="6">
    <location>
        <begin position="961"/>
        <end position="974"/>
    </location>
</feature>
<evidence type="ECO:0000256" key="3">
    <source>
        <dbReference type="ARBA" id="ARBA00022490"/>
    </source>
</evidence>
<accession>A0A4S2KSS1</accession>
<feature type="region of interest" description="Disordered" evidence="6">
    <location>
        <begin position="437"/>
        <end position="487"/>
    </location>
</feature>
<protein>
    <recommendedName>
        <fullName evidence="5">CDAN1-interacting nuclease 1</fullName>
    </recommendedName>
</protein>
<evidence type="ECO:0000256" key="6">
    <source>
        <dbReference type="SAM" id="MobiDB-lite"/>
    </source>
</evidence>
<dbReference type="EMBL" id="QBLH01001247">
    <property type="protein sequence ID" value="TGZ52556.1"/>
    <property type="molecule type" value="Genomic_DNA"/>
</dbReference>
<feature type="compositionally biased region" description="Acidic residues" evidence="6">
    <location>
        <begin position="986"/>
        <end position="996"/>
    </location>
</feature>
<feature type="region of interest" description="Disordered" evidence="6">
    <location>
        <begin position="375"/>
        <end position="420"/>
    </location>
</feature>
<dbReference type="PANTHER" id="PTHR31661">
    <property type="entry name" value="SIMILAR TO CDNA SEQUENCE BC052040"/>
    <property type="match status" value="1"/>
</dbReference>
<evidence type="ECO:0000256" key="2">
    <source>
        <dbReference type="ARBA" id="ARBA00004496"/>
    </source>
</evidence>
<keyword evidence="8" id="KW-1185">Reference proteome</keyword>
<dbReference type="PANTHER" id="PTHR31661:SF1">
    <property type="entry name" value="CDAN1-INTERACTING NUCLEASE 1"/>
    <property type="match status" value="1"/>
</dbReference>
<reference evidence="7 8" key="1">
    <citation type="journal article" date="2019" name="Philos. Trans. R. Soc. Lond., B, Biol. Sci.">
        <title>Ant behaviour and brain gene expression of defending hosts depend on the ecological success of the intruding social parasite.</title>
        <authorList>
            <person name="Kaur R."/>
            <person name="Stoldt M."/>
            <person name="Jongepier E."/>
            <person name="Feldmeyer B."/>
            <person name="Menzel F."/>
            <person name="Bornberg-Bauer E."/>
            <person name="Foitzik S."/>
        </authorList>
    </citation>
    <scope>NUCLEOTIDE SEQUENCE [LARGE SCALE GENOMIC DNA]</scope>
    <source>
        <tissue evidence="7">Whole body</tissue>
    </source>
</reference>
<dbReference type="Pfam" id="PF14811">
    <property type="entry name" value="TPD"/>
    <property type="match status" value="1"/>
</dbReference>
<comment type="caution">
    <text evidence="7">The sequence shown here is derived from an EMBL/GenBank/DDBJ whole genome shotgun (WGS) entry which is preliminary data.</text>
</comment>
<dbReference type="STRING" id="300112.A0A4S2KSS1"/>
<feature type="compositionally biased region" description="Basic residues" evidence="6">
    <location>
        <begin position="466"/>
        <end position="477"/>
    </location>
</feature>
<feature type="compositionally biased region" description="Acidic residues" evidence="6">
    <location>
        <begin position="1052"/>
        <end position="1095"/>
    </location>
</feature>
<name>A0A4S2KSS1_9HYME</name>